<organism evidence="9 10">
    <name type="scientific">Shewanella pneumatophori</name>
    <dbReference type="NCBI Taxonomy" id="314092"/>
    <lineage>
        <taxon>Bacteria</taxon>
        <taxon>Pseudomonadati</taxon>
        <taxon>Pseudomonadota</taxon>
        <taxon>Gammaproteobacteria</taxon>
        <taxon>Alteromonadales</taxon>
        <taxon>Shewanellaceae</taxon>
        <taxon>Shewanella</taxon>
    </lineage>
</organism>
<dbReference type="InterPro" id="IPR004869">
    <property type="entry name" value="MMPL_dom"/>
</dbReference>
<dbReference type="EMBL" id="JAKILB010000002">
    <property type="protein sequence ID" value="MCL1137963.1"/>
    <property type="molecule type" value="Genomic_DNA"/>
</dbReference>
<evidence type="ECO:0000259" key="8">
    <source>
        <dbReference type="PROSITE" id="PS50156"/>
    </source>
</evidence>
<dbReference type="AlphaFoldDB" id="A0A9X1ZAC2"/>
<feature type="transmembrane region" description="Helical" evidence="7">
    <location>
        <begin position="304"/>
        <end position="323"/>
    </location>
</feature>
<feature type="transmembrane region" description="Helical" evidence="7">
    <location>
        <begin position="329"/>
        <end position="352"/>
    </location>
</feature>
<feature type="transmembrane region" description="Helical" evidence="7">
    <location>
        <begin position="566"/>
        <end position="584"/>
    </location>
</feature>
<feature type="transmembrane region" description="Helical" evidence="7">
    <location>
        <begin position="255"/>
        <end position="277"/>
    </location>
</feature>
<evidence type="ECO:0000256" key="4">
    <source>
        <dbReference type="ARBA" id="ARBA00022692"/>
    </source>
</evidence>
<dbReference type="PROSITE" id="PS50156">
    <property type="entry name" value="SSD"/>
    <property type="match status" value="2"/>
</dbReference>
<dbReference type="PROSITE" id="PS51257">
    <property type="entry name" value="PROKAR_LIPOPROTEIN"/>
    <property type="match status" value="1"/>
</dbReference>
<keyword evidence="10" id="KW-1185">Reference proteome</keyword>
<feature type="transmembrane region" description="Helical" evidence="7">
    <location>
        <begin position="203"/>
        <end position="222"/>
    </location>
</feature>
<proteinExistence type="inferred from homology"/>
<feature type="transmembrane region" description="Helical" evidence="7">
    <location>
        <begin position="589"/>
        <end position="609"/>
    </location>
</feature>
<dbReference type="RefSeq" id="WP_248949066.1">
    <property type="nucleotide sequence ID" value="NZ_JAKILB010000002.1"/>
</dbReference>
<dbReference type="GO" id="GO:0005886">
    <property type="term" value="C:plasma membrane"/>
    <property type="evidence" value="ECO:0007669"/>
    <property type="project" value="UniProtKB-SubCell"/>
</dbReference>
<evidence type="ECO:0000256" key="2">
    <source>
        <dbReference type="ARBA" id="ARBA00010157"/>
    </source>
</evidence>
<keyword evidence="3" id="KW-1003">Cell membrane</keyword>
<comment type="similarity">
    <text evidence="2">Belongs to the resistance-nodulation-cell division (RND) (TC 2.A.6) family. MmpL subfamily.</text>
</comment>
<dbReference type="InterPro" id="IPR050545">
    <property type="entry name" value="Mycobact_MmpL"/>
</dbReference>
<evidence type="ECO:0000256" key="1">
    <source>
        <dbReference type="ARBA" id="ARBA00004651"/>
    </source>
</evidence>
<protein>
    <submittedName>
        <fullName evidence="9">MMPL family transporter</fullName>
    </submittedName>
</protein>
<dbReference type="Pfam" id="PF03176">
    <property type="entry name" value="MMPL"/>
    <property type="match status" value="1"/>
</dbReference>
<feature type="transmembrane region" description="Helical" evidence="7">
    <location>
        <begin position="697"/>
        <end position="728"/>
    </location>
</feature>
<dbReference type="Gene3D" id="1.20.1640.10">
    <property type="entry name" value="Multidrug efflux transporter AcrB transmembrane domain"/>
    <property type="match status" value="2"/>
</dbReference>
<gene>
    <name evidence="9" type="ORF">L2740_05310</name>
</gene>
<evidence type="ECO:0000256" key="5">
    <source>
        <dbReference type="ARBA" id="ARBA00022989"/>
    </source>
</evidence>
<feature type="domain" description="SSD" evidence="8">
    <location>
        <begin position="584"/>
        <end position="725"/>
    </location>
</feature>
<dbReference type="PANTHER" id="PTHR33406:SF6">
    <property type="entry name" value="MEMBRANE PROTEIN YDGH-RELATED"/>
    <property type="match status" value="1"/>
</dbReference>
<dbReference type="SUPFAM" id="SSF82866">
    <property type="entry name" value="Multidrug efflux transporter AcrB transmembrane domain"/>
    <property type="match status" value="2"/>
</dbReference>
<name>A0A9X1ZAC2_9GAMM</name>
<comment type="subcellular location">
    <subcellularLocation>
        <location evidence="1">Cell membrane</location>
        <topology evidence="1">Multi-pass membrane protein</topology>
    </subcellularLocation>
</comment>
<sequence>MERQIDLIWKIQRHPIALFVVIGCLLIFSLAGYYRLNLDVDFSDYFSPSDPRLTALNSMTDKFERHDQLWMLLETEQDWRDDSAEVQLKAFLTMLNSDSNIISIQGYNQFVLGTAKAEKILAYKTHPRLSSVLSADGRAILLQIQLDNSKLTDFATQSLWLDEVLQTIETNSQRYWQPLNVEVHLNGTHALNWQYAKVLLHDLSWFAPALLGIIFLMALLFIRQKMWILALALNNLITLLLTLGLAAWLNLTLAAISAFVPVIIVTLGLAYGSHLYFGWRTKLGGGASPNEALQYTVSVNQAPLFYSSITTIFGFSLLTLSPSPPIQSFGILVAFAVLCNYLLCLTSLIFFAQYSSASTKRLLNFDNVVQLAKYNARRPKAVIAGIVIFSVLALVSVTKLTLNDDPLSYFKSSNPFTLSSQKMAQYFSGINLQHYVVSTVEERQIDKAEISFIYKFSRYLKKQPEVVTVQHIGDWIKAAGIGQNQFRRVLSQNSVQQLGLASELAQDKQSSLITLYLQPMTAMELIAFERKVDTWLAEQSAGVKLSLPLGSNLLFAHLSVDNANNMLFSFAAALIALAILLSILKGSMIYGLIGLLLNFLPLLWVFALWQLNGGFISLGTAVVLGMMLGIIVDDTLHLMLKLPNTHISPLKAANSKLAVSADSLWQSLQQVLPVISFTTLTITCGFAIGLVSDFTPIGQLSLLSCLVVIFAWGFDVLMLPVLYLWWIVMKPKEAKAKTEI</sequence>
<dbReference type="Proteomes" id="UP001139293">
    <property type="component" value="Unassembled WGS sequence"/>
</dbReference>
<feature type="domain" description="SSD" evidence="8">
    <location>
        <begin position="229"/>
        <end position="354"/>
    </location>
</feature>
<feature type="transmembrane region" description="Helical" evidence="7">
    <location>
        <begin position="671"/>
        <end position="691"/>
    </location>
</feature>
<evidence type="ECO:0000256" key="3">
    <source>
        <dbReference type="ARBA" id="ARBA00022475"/>
    </source>
</evidence>
<keyword evidence="6 7" id="KW-0472">Membrane</keyword>
<feature type="transmembrane region" description="Helical" evidence="7">
    <location>
        <begin position="381"/>
        <end position="402"/>
    </location>
</feature>
<dbReference type="InterPro" id="IPR000731">
    <property type="entry name" value="SSD"/>
</dbReference>
<evidence type="ECO:0000256" key="7">
    <source>
        <dbReference type="SAM" id="Phobius"/>
    </source>
</evidence>
<accession>A0A9X1ZAC2</accession>
<reference evidence="9" key="1">
    <citation type="submission" date="2022-01" db="EMBL/GenBank/DDBJ databases">
        <title>Whole genome-based taxonomy of the Shewanellaceae.</title>
        <authorList>
            <person name="Martin-Rodriguez A.J."/>
        </authorList>
    </citation>
    <scope>NUCLEOTIDE SEQUENCE</scope>
    <source>
        <strain evidence="9">KCTC 23973</strain>
    </source>
</reference>
<feature type="transmembrane region" description="Helical" evidence="7">
    <location>
        <begin position="229"/>
        <end position="249"/>
    </location>
</feature>
<evidence type="ECO:0000256" key="6">
    <source>
        <dbReference type="ARBA" id="ARBA00023136"/>
    </source>
</evidence>
<dbReference type="PANTHER" id="PTHR33406">
    <property type="entry name" value="MEMBRANE PROTEIN MJ1562-RELATED"/>
    <property type="match status" value="1"/>
</dbReference>
<evidence type="ECO:0000313" key="10">
    <source>
        <dbReference type="Proteomes" id="UP001139293"/>
    </source>
</evidence>
<feature type="transmembrane region" description="Helical" evidence="7">
    <location>
        <begin position="16"/>
        <end position="36"/>
    </location>
</feature>
<keyword evidence="4 7" id="KW-0812">Transmembrane</keyword>
<keyword evidence="5 7" id="KW-1133">Transmembrane helix</keyword>
<feature type="transmembrane region" description="Helical" evidence="7">
    <location>
        <begin position="615"/>
        <end position="632"/>
    </location>
</feature>
<evidence type="ECO:0000313" key="9">
    <source>
        <dbReference type="EMBL" id="MCL1137963.1"/>
    </source>
</evidence>
<comment type="caution">
    <text evidence="9">The sequence shown here is derived from an EMBL/GenBank/DDBJ whole genome shotgun (WGS) entry which is preliminary data.</text>
</comment>